<dbReference type="EMBL" id="SOCA01000002">
    <property type="protein sequence ID" value="TDU73302.1"/>
    <property type="molecule type" value="Genomic_DNA"/>
</dbReference>
<sequence length="589" mass="66682">MNKEPRQSKARAVLGAMTWRIPKDDWASPWSFENEWIAPPEDSSASLKDFKPEATSVVTAKHRGDSSSDAGLVPQITPHGVLLHFEKDEPKEVIPPRPAAIPLPQAKTNKPSVEEDPFQLPLDLPPKRRLPEPLKERSELPETKVATVTPLTPHRRQRLPRRSSDFSWNSLISLALGTLGLTLLAWIYLHDTPRDSDEDLRPQVSVDQTPTTQAPVKLRAFLNSVLPVEDISLRAQAPWTWETPALSSFVRANGTALDNLRDLLEDYDWHPHHSSWYLEDASNHPNWRHAACLLQAQAAYLARRGDEEPAFVAAIDLAEMSRRLQEVWAWSGYMQRALELQTASVQILGELLKSTHLDSATLGRFQEEFIQCRPDDDLMRQACAAYYIHEKKLLLGPASGELLDTMPDGRLHRRPGRLFFKINETLGLFASAFRNLRDEITRPPYTRLSVDVTSVNRIRLTTPRFYHPNSNGEAYFSNRIEPHLRLPEEHSLAQARHGLVRCLFAIRRFVADQHKLPSQINDLTPKFLTSVPMDPFSGEPFQYDTARGLLYSVGSNLIGEGGRPSLLPMEDEREPTLELGIKMAVPVKK</sequence>
<name>A0A4R7S4F2_9BACT</name>
<keyword evidence="2" id="KW-0472">Membrane</keyword>
<reference evidence="3 4" key="1">
    <citation type="submission" date="2019-03" db="EMBL/GenBank/DDBJ databases">
        <title>Genomic Encyclopedia of Archaeal and Bacterial Type Strains, Phase II (KMG-II): from individual species to whole genera.</title>
        <authorList>
            <person name="Goeker M."/>
        </authorList>
    </citation>
    <scope>NUCLEOTIDE SEQUENCE [LARGE SCALE GENOMIC DNA]</scope>
    <source>
        <strain evidence="3 4">ATCC 25309</strain>
    </source>
</reference>
<feature type="compositionally biased region" description="Basic and acidic residues" evidence="1">
    <location>
        <begin position="125"/>
        <end position="142"/>
    </location>
</feature>
<gene>
    <name evidence="3" type="ORF">EI77_01772</name>
</gene>
<dbReference type="RefSeq" id="WP_166647131.1">
    <property type="nucleotide sequence ID" value="NZ_SOCA01000002.1"/>
</dbReference>
<keyword evidence="4" id="KW-1185">Reference proteome</keyword>
<accession>A0A4R7S4F2</accession>
<keyword evidence="2" id="KW-0812">Transmembrane</keyword>
<keyword evidence="2" id="KW-1133">Transmembrane helix</keyword>
<dbReference type="AlphaFoldDB" id="A0A4R7S4F2"/>
<proteinExistence type="predicted"/>
<protein>
    <submittedName>
        <fullName evidence="3">Uncharacterized protein</fullName>
    </submittedName>
</protein>
<evidence type="ECO:0000313" key="4">
    <source>
        <dbReference type="Proteomes" id="UP000295662"/>
    </source>
</evidence>
<evidence type="ECO:0000313" key="3">
    <source>
        <dbReference type="EMBL" id="TDU73302.1"/>
    </source>
</evidence>
<comment type="caution">
    <text evidence="3">The sequence shown here is derived from an EMBL/GenBank/DDBJ whole genome shotgun (WGS) entry which is preliminary data.</text>
</comment>
<evidence type="ECO:0000256" key="1">
    <source>
        <dbReference type="SAM" id="MobiDB-lite"/>
    </source>
</evidence>
<dbReference type="Proteomes" id="UP000295662">
    <property type="component" value="Unassembled WGS sequence"/>
</dbReference>
<feature type="region of interest" description="Disordered" evidence="1">
    <location>
        <begin position="93"/>
        <end position="144"/>
    </location>
</feature>
<evidence type="ECO:0000256" key="2">
    <source>
        <dbReference type="SAM" id="Phobius"/>
    </source>
</evidence>
<organism evidence="3 4">
    <name type="scientific">Prosthecobacter fusiformis</name>
    <dbReference type="NCBI Taxonomy" id="48464"/>
    <lineage>
        <taxon>Bacteria</taxon>
        <taxon>Pseudomonadati</taxon>
        <taxon>Verrucomicrobiota</taxon>
        <taxon>Verrucomicrobiia</taxon>
        <taxon>Verrucomicrobiales</taxon>
        <taxon>Verrucomicrobiaceae</taxon>
        <taxon>Prosthecobacter</taxon>
    </lineage>
</organism>
<feature type="transmembrane region" description="Helical" evidence="2">
    <location>
        <begin position="166"/>
        <end position="189"/>
    </location>
</feature>